<dbReference type="Proteomes" id="UP001169719">
    <property type="component" value="Unassembled WGS sequence"/>
</dbReference>
<evidence type="ECO:0000313" key="2">
    <source>
        <dbReference type="EMBL" id="MDN2479989.1"/>
    </source>
</evidence>
<keyword evidence="3" id="KW-1185">Reference proteome</keyword>
<accession>A0ABT7XWS2</accession>
<dbReference type="InterPro" id="IPR000182">
    <property type="entry name" value="GNAT_dom"/>
</dbReference>
<name>A0ABT7XWS2_9VIBR</name>
<dbReference type="PANTHER" id="PTHR43415">
    <property type="entry name" value="SPERMIDINE N(1)-ACETYLTRANSFERASE"/>
    <property type="match status" value="1"/>
</dbReference>
<evidence type="ECO:0000313" key="3">
    <source>
        <dbReference type="Proteomes" id="UP001169719"/>
    </source>
</evidence>
<reference evidence="2" key="1">
    <citation type="submission" date="2024-05" db="EMBL/GenBank/DDBJ databases">
        <title>Genome Sequences of Four Agar- Degrading Marine Bacteria.</title>
        <authorList>
            <person name="Phillips E.K."/>
            <person name="Shaffer J.C."/>
            <person name="Henson M.W."/>
            <person name="Temperton B."/>
            <person name="Thrash C.J."/>
            <person name="Martin M.O."/>
        </authorList>
    </citation>
    <scope>NUCLEOTIDE SEQUENCE</scope>
    <source>
        <strain evidence="2">EKP203</strain>
    </source>
</reference>
<dbReference type="PANTHER" id="PTHR43415:SF3">
    <property type="entry name" value="GNAT-FAMILY ACETYLTRANSFERASE"/>
    <property type="match status" value="1"/>
</dbReference>
<gene>
    <name evidence="2" type="ORF">QWJ08_00925</name>
</gene>
<sequence>MLTSKTITLRLVEESDADFIVSLRTDDKYNKYLSTVGSDVDAQRKWISSYKEKERNKNEYYFIIQRNDGVRCGTVRVYDLKEDSFCWGSWILNEDKTRYAAVESALLVYEFGFKHLGFNQSHFEVVKGNTKVIDFHKKFGAEQVDEDADHFYFTISRESVAETKIKFSRIIK</sequence>
<dbReference type="InterPro" id="IPR016181">
    <property type="entry name" value="Acyl_CoA_acyltransferase"/>
</dbReference>
<protein>
    <submittedName>
        <fullName evidence="2">GNAT family N-acetyltransferase</fullName>
    </submittedName>
</protein>
<comment type="caution">
    <text evidence="2">The sequence shown here is derived from an EMBL/GenBank/DDBJ whole genome shotgun (WGS) entry which is preliminary data.</text>
</comment>
<organism evidence="2 3">
    <name type="scientific">Vibrio agarivorans</name>
    <dbReference type="NCBI Taxonomy" id="153622"/>
    <lineage>
        <taxon>Bacteria</taxon>
        <taxon>Pseudomonadati</taxon>
        <taxon>Pseudomonadota</taxon>
        <taxon>Gammaproteobacteria</taxon>
        <taxon>Vibrionales</taxon>
        <taxon>Vibrionaceae</taxon>
        <taxon>Vibrio</taxon>
    </lineage>
</organism>
<dbReference type="Gene3D" id="3.40.630.30">
    <property type="match status" value="1"/>
</dbReference>
<dbReference type="RefSeq" id="WP_289960311.1">
    <property type="nucleotide sequence ID" value="NZ_JAUEOZ010000001.1"/>
</dbReference>
<evidence type="ECO:0000259" key="1">
    <source>
        <dbReference type="Pfam" id="PF13302"/>
    </source>
</evidence>
<dbReference type="SUPFAM" id="SSF55729">
    <property type="entry name" value="Acyl-CoA N-acyltransferases (Nat)"/>
    <property type="match status" value="1"/>
</dbReference>
<dbReference type="Pfam" id="PF13302">
    <property type="entry name" value="Acetyltransf_3"/>
    <property type="match status" value="1"/>
</dbReference>
<dbReference type="EMBL" id="JAUEOZ010000001">
    <property type="protein sequence ID" value="MDN2479989.1"/>
    <property type="molecule type" value="Genomic_DNA"/>
</dbReference>
<feature type="domain" description="N-acetyltransferase" evidence="1">
    <location>
        <begin position="7"/>
        <end position="141"/>
    </location>
</feature>
<proteinExistence type="predicted"/>